<dbReference type="Pfam" id="PF11557">
    <property type="entry name" value="Omp_AT"/>
    <property type="match status" value="1"/>
</dbReference>
<evidence type="ECO:0000313" key="4">
    <source>
        <dbReference type="Proteomes" id="UP001155586"/>
    </source>
</evidence>
<name>A0A9X3HTC4_9VIBR</name>
<keyword evidence="4" id="KW-1185">Reference proteome</keyword>
<proteinExistence type="predicted"/>
<evidence type="ECO:0000313" key="3">
    <source>
        <dbReference type="EMBL" id="MCW8335544.1"/>
    </source>
</evidence>
<accession>A0A9X3HTC4</accession>
<comment type="caution">
    <text evidence="3">The sequence shown here is derived from an EMBL/GenBank/DDBJ whole genome shotgun (WGS) entry which is preliminary data.</text>
</comment>
<dbReference type="EMBL" id="JAKRRX010000121">
    <property type="protein sequence ID" value="MCW8335544.1"/>
    <property type="molecule type" value="Genomic_DNA"/>
</dbReference>
<dbReference type="RefSeq" id="WP_265688689.1">
    <property type="nucleotide sequence ID" value="NZ_JAKRRX010000121.1"/>
</dbReference>
<organism evidence="3 4">
    <name type="scientific">Vibrio paucivorans</name>
    <dbReference type="NCBI Taxonomy" id="2829489"/>
    <lineage>
        <taxon>Bacteria</taxon>
        <taxon>Pseudomonadati</taxon>
        <taxon>Pseudomonadota</taxon>
        <taxon>Gammaproteobacteria</taxon>
        <taxon>Vibrionales</taxon>
        <taxon>Vibrionaceae</taxon>
        <taxon>Vibrio</taxon>
    </lineage>
</organism>
<dbReference type="InterPro" id="IPR021621">
    <property type="entry name" value="Omp_AT"/>
</dbReference>
<dbReference type="AlphaFoldDB" id="A0A9X3HTC4"/>
<feature type="signal peptide" evidence="1">
    <location>
        <begin position="1"/>
        <end position="23"/>
    </location>
</feature>
<reference evidence="3" key="1">
    <citation type="submission" date="2022-02" db="EMBL/GenBank/DDBJ databases">
        <title>Vibrio sp. nov., a new bacterium isolated from Bohai sea, China.</title>
        <authorList>
            <person name="Yuan Y."/>
        </authorList>
    </citation>
    <scope>NUCLEOTIDE SEQUENCE</scope>
    <source>
        <strain evidence="3">DBSS07</strain>
    </source>
</reference>
<gene>
    <name evidence="3" type="ORF">MD483_17175</name>
</gene>
<keyword evidence="1" id="KW-0732">Signal</keyword>
<sequence length="319" mass="36276">MRFKGSTTAIVLTSSLIVHPAWAQGSPAFEKHLEKTFSAAVILMDSDVVTFGIHDFDPNEWFNLENEQIGSDESLSLRKQITVSTLPITFELSEEGATHKHFLVTRLAAFVSEQNVEVLGTEFSDQQKDTVLSGYVAYRYQYQITENWSLMPSLGTHLMYYKNDFDYKSDFFNSIKPAIDGVLVNTNAWANIYEPSIKLKYHKDKDWGSWNVNSTWHYFYGYGWGEANHGDVGNPEGWYIANEVTAKYNFDRWGRAVQSVYSSLRWIDLGADTADPFGTHYYYEAAVGWLMTPPFESEWIENIGIGLNFNYGSALKGGS</sequence>
<feature type="non-terminal residue" evidence="3">
    <location>
        <position position="319"/>
    </location>
</feature>
<evidence type="ECO:0000256" key="1">
    <source>
        <dbReference type="SAM" id="SignalP"/>
    </source>
</evidence>
<feature type="domain" description="Solitary outer membrane autotransporter-like beta-barrel" evidence="2">
    <location>
        <begin position="19"/>
        <end position="319"/>
    </location>
</feature>
<protein>
    <submittedName>
        <fullName evidence="3">Solitary outer membrane autotransporter beta-barrel domain</fullName>
    </submittedName>
</protein>
<feature type="chain" id="PRO_5040827463" evidence="1">
    <location>
        <begin position="24"/>
        <end position="319"/>
    </location>
</feature>
<evidence type="ECO:0000259" key="2">
    <source>
        <dbReference type="Pfam" id="PF11557"/>
    </source>
</evidence>
<dbReference type="Proteomes" id="UP001155586">
    <property type="component" value="Unassembled WGS sequence"/>
</dbReference>